<evidence type="ECO:0000256" key="1">
    <source>
        <dbReference type="SAM" id="MobiDB-lite"/>
    </source>
</evidence>
<protein>
    <submittedName>
        <fullName evidence="2">Uncharacterized protein</fullName>
    </submittedName>
</protein>
<feature type="non-terminal residue" evidence="2">
    <location>
        <position position="342"/>
    </location>
</feature>
<organism evidence="2 3">
    <name type="scientific">Dimargaris verticillata</name>
    <dbReference type="NCBI Taxonomy" id="2761393"/>
    <lineage>
        <taxon>Eukaryota</taxon>
        <taxon>Fungi</taxon>
        <taxon>Fungi incertae sedis</taxon>
        <taxon>Zoopagomycota</taxon>
        <taxon>Kickxellomycotina</taxon>
        <taxon>Dimargaritomycetes</taxon>
        <taxon>Dimargaritales</taxon>
        <taxon>Dimargaritaceae</taxon>
        <taxon>Dimargaris</taxon>
    </lineage>
</organism>
<gene>
    <name evidence="2" type="ORF">H4R34_001227</name>
</gene>
<evidence type="ECO:0000313" key="3">
    <source>
        <dbReference type="Proteomes" id="UP001151582"/>
    </source>
</evidence>
<evidence type="ECO:0000313" key="2">
    <source>
        <dbReference type="EMBL" id="KAJ1983541.1"/>
    </source>
</evidence>
<comment type="caution">
    <text evidence="2">The sequence shown here is derived from an EMBL/GenBank/DDBJ whole genome shotgun (WGS) entry which is preliminary data.</text>
</comment>
<dbReference type="Proteomes" id="UP001151582">
    <property type="component" value="Unassembled WGS sequence"/>
</dbReference>
<dbReference type="EMBL" id="JANBQB010000051">
    <property type="protein sequence ID" value="KAJ1983541.1"/>
    <property type="molecule type" value="Genomic_DNA"/>
</dbReference>
<dbReference type="AlphaFoldDB" id="A0A9W8BBU7"/>
<keyword evidence="3" id="KW-1185">Reference proteome</keyword>
<sequence>MAFTIHTGQGILYDVPTAINNTFPPKGRAMLLNVDNESKLVTHLQGFLEVVFVVSNRTSFSAQKFSATLTVDAIILPVPLGTKLFNLMSTLHPAFNKTFTGDNSQMLADIHGKIQEADPLGLLIPHIALSIRELPDTGDSDLVSTMSIGTIVGIMLTALASLAETKPVGSVQCIMLPTVVSAVGLWVYRTHRFAQARKRLQRRRLERQRQAQLLLEGGVPLAPEIHAMRRDRAVLTFFTAMTRPEAPPIQRCQLNAIKSFLITKKRMAAIQARWRENQCDQTCALHVQAGGLSTILTNTGTVALEGAPLPRAPTKPGPAPHKELVLTSSPQPDTLHEDISGR</sequence>
<proteinExistence type="predicted"/>
<feature type="compositionally biased region" description="Pro residues" evidence="1">
    <location>
        <begin position="310"/>
        <end position="319"/>
    </location>
</feature>
<feature type="region of interest" description="Disordered" evidence="1">
    <location>
        <begin position="306"/>
        <end position="342"/>
    </location>
</feature>
<accession>A0A9W8BBU7</accession>
<reference evidence="2" key="1">
    <citation type="submission" date="2022-07" db="EMBL/GenBank/DDBJ databases">
        <title>Phylogenomic reconstructions and comparative analyses of Kickxellomycotina fungi.</title>
        <authorList>
            <person name="Reynolds N.K."/>
            <person name="Stajich J.E."/>
            <person name="Barry K."/>
            <person name="Grigoriev I.V."/>
            <person name="Crous P."/>
            <person name="Smith M.E."/>
        </authorList>
    </citation>
    <scope>NUCLEOTIDE SEQUENCE</scope>
    <source>
        <strain evidence="2">RSA 567</strain>
    </source>
</reference>
<name>A0A9W8BBU7_9FUNG</name>